<accession>A0A364KLF0</accession>
<keyword evidence="2" id="KW-1133">Transmembrane helix</keyword>
<keyword evidence="4" id="KW-1185">Reference proteome</keyword>
<feature type="compositionally biased region" description="Low complexity" evidence="1">
    <location>
        <begin position="360"/>
        <end position="376"/>
    </location>
</feature>
<dbReference type="STRING" id="1196081.A0A364KLF0"/>
<feature type="transmembrane region" description="Helical" evidence="2">
    <location>
        <begin position="125"/>
        <end position="142"/>
    </location>
</feature>
<feature type="region of interest" description="Disordered" evidence="1">
    <location>
        <begin position="356"/>
        <end position="376"/>
    </location>
</feature>
<sequence length="475" mass="52023">MAKDPENMKTPLLSDDDLERSDSFEHIAYSDSDSTSLSGSTVYNDPLVPEGKGAANLDAKADTKSLPGYTVYETTHLEKGPLVGEEPGQGDGEENKCKRRGCFRRRRCRRASGQNDKKRRIRRRIVMFIKFMFLIGLFSFFVTRMCVKHRRGTHSRPPVFSDHSSEDLQAGREIILNKGSTAVYGRYPLYDLLNIKTTSGSVNIIVDPQPADPKKPDEPARLIIETEAGAVSVAFLQYSIDTIATFENGDTKKVDNIIDLDYLKTSGATSISQVKGRIPYRPYEVEIKTQSGSINGRLVFTTSAKLETQSGYISASFVPVVSPDEVVHATLTTATVSGGQDISVGEPLIIEASDKTYPAGTGEMSTSSSSHTSQSGSLQIKYPHSWAGHVEAFTKSGWIGLGGDGVEVIEQTQGHAVGVKNPDRDHQKHGWWGSRGDMDVVIESTGSGSIQFHVKDGLFPVEESEDFEVYILGEN</sequence>
<keyword evidence="2" id="KW-0472">Membrane</keyword>
<organism evidence="3 4">
    <name type="scientific">Talaromyces amestolkiae</name>
    <dbReference type="NCBI Taxonomy" id="1196081"/>
    <lineage>
        <taxon>Eukaryota</taxon>
        <taxon>Fungi</taxon>
        <taxon>Dikarya</taxon>
        <taxon>Ascomycota</taxon>
        <taxon>Pezizomycotina</taxon>
        <taxon>Eurotiomycetes</taxon>
        <taxon>Eurotiomycetidae</taxon>
        <taxon>Eurotiales</taxon>
        <taxon>Trichocomaceae</taxon>
        <taxon>Talaromyces</taxon>
        <taxon>Talaromyces sect. Talaromyces</taxon>
    </lineage>
</organism>
<evidence type="ECO:0000313" key="4">
    <source>
        <dbReference type="Proteomes" id="UP000249363"/>
    </source>
</evidence>
<comment type="caution">
    <text evidence="3">The sequence shown here is derived from an EMBL/GenBank/DDBJ whole genome shotgun (WGS) entry which is preliminary data.</text>
</comment>
<proteinExistence type="predicted"/>
<dbReference type="GeneID" id="63789607"/>
<evidence type="ECO:0000256" key="1">
    <source>
        <dbReference type="SAM" id="MobiDB-lite"/>
    </source>
</evidence>
<name>A0A364KLF0_TALAM</name>
<evidence type="ECO:0000313" key="3">
    <source>
        <dbReference type="EMBL" id="RAO64378.1"/>
    </source>
</evidence>
<evidence type="ECO:0000256" key="2">
    <source>
        <dbReference type="SAM" id="Phobius"/>
    </source>
</evidence>
<protein>
    <submittedName>
        <fullName evidence="3">Uncharacterized protein</fullName>
    </submittedName>
</protein>
<dbReference type="EMBL" id="MIKG01000001">
    <property type="protein sequence ID" value="RAO64378.1"/>
    <property type="molecule type" value="Genomic_DNA"/>
</dbReference>
<dbReference type="Proteomes" id="UP000249363">
    <property type="component" value="Unassembled WGS sequence"/>
</dbReference>
<reference evidence="3 4" key="1">
    <citation type="journal article" date="2017" name="Biotechnol. Biofuels">
        <title>Differential beta-glucosidase expression as a function of carbon source availability in Talaromyces amestolkiae: a genomic and proteomic approach.</title>
        <authorList>
            <person name="de Eugenio L.I."/>
            <person name="Mendez-Liter J.A."/>
            <person name="Nieto-Dominguez M."/>
            <person name="Alonso L."/>
            <person name="Gil-Munoz J."/>
            <person name="Barriuso J."/>
            <person name="Prieto A."/>
            <person name="Martinez M.J."/>
        </authorList>
    </citation>
    <scope>NUCLEOTIDE SEQUENCE [LARGE SCALE GENOMIC DNA]</scope>
    <source>
        <strain evidence="3 4">CIB</strain>
    </source>
</reference>
<dbReference type="AlphaFoldDB" id="A0A364KLF0"/>
<gene>
    <name evidence="3" type="ORF">BHQ10_000390</name>
</gene>
<dbReference type="OrthoDB" id="3539644at2759"/>
<dbReference type="RefSeq" id="XP_040728895.1">
    <property type="nucleotide sequence ID" value="XM_040876207.1"/>
</dbReference>
<keyword evidence="2" id="KW-0812">Transmembrane</keyword>